<comment type="caution">
    <text evidence="1">The sequence shown here is derived from an EMBL/GenBank/DDBJ whole genome shotgun (WGS) entry which is preliminary data.</text>
</comment>
<proteinExistence type="predicted"/>
<protein>
    <submittedName>
        <fullName evidence="1">Uncharacterized protein</fullName>
    </submittedName>
</protein>
<name>A0A1F7J5T3_9BACT</name>
<dbReference type="AlphaFoldDB" id="A0A1F7J5T3"/>
<sequence length="127" mass="13939">MAIPRLERDSHIPPEIRSSPQLQLQRAQHVEDVWGKIVDKSSYLPPTAVVVSVLLDLGSIFSRRMEKVSKKSNWITAGLTAGLIGAAVMEARAIVKRGRIELPIVEDEERACKKTKLHLVHGAAVAG</sequence>
<evidence type="ECO:0000313" key="1">
    <source>
        <dbReference type="EMBL" id="OGK50980.1"/>
    </source>
</evidence>
<dbReference type="EMBL" id="MGAQ01000009">
    <property type="protein sequence ID" value="OGK50980.1"/>
    <property type="molecule type" value="Genomic_DNA"/>
</dbReference>
<reference evidence="1 2" key="1">
    <citation type="journal article" date="2016" name="Nat. Commun.">
        <title>Thousands of microbial genomes shed light on interconnected biogeochemical processes in an aquifer system.</title>
        <authorList>
            <person name="Anantharaman K."/>
            <person name="Brown C.T."/>
            <person name="Hug L.A."/>
            <person name="Sharon I."/>
            <person name="Castelle C.J."/>
            <person name="Probst A.J."/>
            <person name="Thomas B.C."/>
            <person name="Singh A."/>
            <person name="Wilkins M.J."/>
            <person name="Karaoz U."/>
            <person name="Brodie E.L."/>
            <person name="Williams K.H."/>
            <person name="Hubbard S.S."/>
            <person name="Banfield J.F."/>
        </authorList>
    </citation>
    <scope>NUCLEOTIDE SEQUENCE [LARGE SCALE GENOMIC DNA]</scope>
</reference>
<dbReference type="Proteomes" id="UP000178558">
    <property type="component" value="Unassembled WGS sequence"/>
</dbReference>
<accession>A0A1F7J5T3</accession>
<organism evidence="1 2">
    <name type="scientific">Candidatus Roizmanbacteria bacterium RIFCSPLOWO2_01_FULL_40_42</name>
    <dbReference type="NCBI Taxonomy" id="1802066"/>
    <lineage>
        <taxon>Bacteria</taxon>
        <taxon>Candidatus Roizmaniibacteriota</taxon>
    </lineage>
</organism>
<evidence type="ECO:0000313" key="2">
    <source>
        <dbReference type="Proteomes" id="UP000178558"/>
    </source>
</evidence>
<gene>
    <name evidence="1" type="ORF">A3B50_03600</name>
</gene>